<accession>A0A381ZQ80</accession>
<evidence type="ECO:0000313" key="1">
    <source>
        <dbReference type="EMBL" id="SVA91415.1"/>
    </source>
</evidence>
<dbReference type="SUPFAM" id="SSF56300">
    <property type="entry name" value="Metallo-dependent phosphatases"/>
    <property type="match status" value="1"/>
</dbReference>
<proteinExistence type="predicted"/>
<gene>
    <name evidence="1" type="ORF">METZ01_LOCUS144269</name>
</gene>
<feature type="non-terminal residue" evidence="1">
    <location>
        <position position="1"/>
    </location>
</feature>
<dbReference type="InterPro" id="IPR029052">
    <property type="entry name" value="Metallo-depent_PP-like"/>
</dbReference>
<dbReference type="AlphaFoldDB" id="A0A381ZQ80"/>
<name>A0A381ZQ80_9ZZZZ</name>
<evidence type="ECO:0008006" key="2">
    <source>
        <dbReference type="Google" id="ProtNLM"/>
    </source>
</evidence>
<protein>
    <recommendedName>
        <fullName evidence="2">Calcineurin-like phosphoesterase domain-containing protein</fullName>
    </recommendedName>
</protein>
<reference evidence="1" key="1">
    <citation type="submission" date="2018-05" db="EMBL/GenBank/DDBJ databases">
        <authorList>
            <person name="Lanie J.A."/>
            <person name="Ng W.-L."/>
            <person name="Kazmierczak K.M."/>
            <person name="Andrzejewski T.M."/>
            <person name="Davidsen T.M."/>
            <person name="Wayne K.J."/>
            <person name="Tettelin H."/>
            <person name="Glass J.I."/>
            <person name="Rusch D."/>
            <person name="Podicherti R."/>
            <person name="Tsui H.-C.T."/>
            <person name="Winkler M.E."/>
        </authorList>
    </citation>
    <scope>NUCLEOTIDE SEQUENCE</scope>
</reference>
<organism evidence="1">
    <name type="scientific">marine metagenome</name>
    <dbReference type="NCBI Taxonomy" id="408172"/>
    <lineage>
        <taxon>unclassified sequences</taxon>
        <taxon>metagenomes</taxon>
        <taxon>ecological metagenomes</taxon>
    </lineage>
</organism>
<dbReference type="Gene3D" id="3.60.21.10">
    <property type="match status" value="1"/>
</dbReference>
<dbReference type="EMBL" id="UINC01022226">
    <property type="protein sequence ID" value="SVA91415.1"/>
    <property type="molecule type" value="Genomic_DNA"/>
</dbReference>
<sequence>HKQVIHIFAGHMHRPWTAVLGGVSASTVPSVAADLRYGSYLPTMATQPVYQIHRFDGDESFVNEPRLPGSDAGSLKV</sequence>